<dbReference type="InterPro" id="IPR002110">
    <property type="entry name" value="Ankyrin_rpt"/>
</dbReference>
<dbReference type="STRING" id="1314776.A0A166HRY6"/>
<feature type="repeat" description="ANK" evidence="6">
    <location>
        <begin position="90"/>
        <end position="123"/>
    </location>
</feature>
<feature type="region of interest" description="Disordered" evidence="8">
    <location>
        <begin position="480"/>
        <end position="535"/>
    </location>
</feature>
<organism evidence="11 12">
    <name type="scientific">Sistotremastrum suecicum HHB10207 ss-3</name>
    <dbReference type="NCBI Taxonomy" id="1314776"/>
    <lineage>
        <taxon>Eukaryota</taxon>
        <taxon>Fungi</taxon>
        <taxon>Dikarya</taxon>
        <taxon>Basidiomycota</taxon>
        <taxon>Agaricomycotina</taxon>
        <taxon>Agaricomycetes</taxon>
        <taxon>Sistotremastrales</taxon>
        <taxon>Sistotremastraceae</taxon>
        <taxon>Sistotremastrum</taxon>
    </lineage>
</organism>
<dbReference type="PANTHER" id="PTHR24171:SF10">
    <property type="entry name" value="ANKYRIN REPEAT DOMAIN-CONTAINING PROTEIN 29-LIKE"/>
    <property type="match status" value="1"/>
</dbReference>
<dbReference type="PROSITE" id="PS50088">
    <property type="entry name" value="ANK_REPEAT"/>
    <property type="match status" value="3"/>
</dbReference>
<dbReference type="CDD" id="cd16489">
    <property type="entry name" value="mRING-CH-C4HC2H_ZNRF"/>
    <property type="match status" value="1"/>
</dbReference>
<dbReference type="EMBL" id="KV428010">
    <property type="protein sequence ID" value="KZT43025.1"/>
    <property type="molecule type" value="Genomic_DNA"/>
</dbReference>
<keyword evidence="3 7" id="KW-0863">Zinc-finger</keyword>
<dbReference type="InterPro" id="IPR013083">
    <property type="entry name" value="Znf_RING/FYVE/PHD"/>
</dbReference>
<evidence type="ECO:0000256" key="6">
    <source>
        <dbReference type="PROSITE-ProRule" id="PRU00023"/>
    </source>
</evidence>
<sequence>MPDFEDKEGETALHKASLNGHLPVVKFLLTIPERAADVHAQDADGWTALHNACSKGYLDIVRYLCENAGAAEEVPHSDPLVRGIDRKSNGGWTPLMNAASKGNLPVVLYLLNKQNADPLVRNNWGETAYDVAAAVFEVWICEMLAKAEAERWSDGAAAYRSLAIHTTVPLILYENQRLDGRYKTLALSGGRPKFSTLGLGRKGRPGQFQLQWKGLGDPPSRDPFTWRSDVQLPFLHHPFEIPLPDEAATRSGAERSHFWLSDWTLDLTDPKVDTTDGWQYATAFDEADDRWVAQPPPALERLLFGTTTGSQYDSTQSSGASSSTTRHSPYAWVRRRRWVRVMRRRLDIPPLPFLGPDGAFYNLTEGGALSLISEDIAPVDEEGGVELGAVAVTPSHSFQDYVSHARYLAGNHHTDMDDDDRGLSAKNARRIVTELERAVTELQVGISDDHDVDRRTQAEVLLNVYSRELERRKIALGAQNHLNEDSAGDSEAEDEDEDDDDDFQYTGASTGSPTAPHNVSFSSRSTDYFSNPTSSRPFADLTPHLIQAPEFRVPTHEAPQKVGTPQWNLPTPHPLHAQWDRDETASHCKECKRRFTFLLRKHHCRKCGHIFCDRCSASRVHLEPSDVVRDPGSTPTEVPHTPDSLFRVCQSCHDLTTAGVSGGLQGLRTSSIERIVVDHGSLTVPRHNRDRDSIVSDLAECPVCNQNLDDLGPPSVQEAHVKSCLEGGSGKAPAPKYLVYKLPGESTLIGVECVICLEEFTKGSLVARLSCLCTFHSACLTAWLQRGRSCPVHARDV</sequence>
<keyword evidence="4" id="KW-0862">Zinc</keyword>
<dbReference type="InterPro" id="IPR036770">
    <property type="entry name" value="Ankyrin_rpt-contain_sf"/>
</dbReference>
<dbReference type="InterPro" id="IPR017455">
    <property type="entry name" value="Znf_FYVE-rel"/>
</dbReference>
<reference evidence="11 12" key="1">
    <citation type="journal article" date="2016" name="Mol. Biol. Evol.">
        <title>Comparative Genomics of Early-Diverging Mushroom-Forming Fungi Provides Insights into the Origins of Lignocellulose Decay Capabilities.</title>
        <authorList>
            <person name="Nagy L.G."/>
            <person name="Riley R."/>
            <person name="Tritt A."/>
            <person name="Adam C."/>
            <person name="Daum C."/>
            <person name="Floudas D."/>
            <person name="Sun H."/>
            <person name="Yadav J.S."/>
            <person name="Pangilinan J."/>
            <person name="Larsson K.H."/>
            <person name="Matsuura K."/>
            <person name="Barry K."/>
            <person name="Labutti K."/>
            <person name="Kuo R."/>
            <person name="Ohm R.A."/>
            <person name="Bhattacharya S.S."/>
            <person name="Shirouzu T."/>
            <person name="Yoshinaga Y."/>
            <person name="Martin F.M."/>
            <person name="Grigoriev I.V."/>
            <person name="Hibbett D.S."/>
        </authorList>
    </citation>
    <scope>NUCLEOTIDE SEQUENCE [LARGE SCALE GENOMIC DNA]</scope>
    <source>
        <strain evidence="11 12">HHB10207 ss-3</strain>
    </source>
</reference>
<dbReference type="PROSITE" id="PS50178">
    <property type="entry name" value="ZF_FYVE"/>
    <property type="match status" value="1"/>
</dbReference>
<evidence type="ECO:0000256" key="4">
    <source>
        <dbReference type="ARBA" id="ARBA00022833"/>
    </source>
</evidence>
<keyword evidence="5 6" id="KW-0040">ANK repeat</keyword>
<dbReference type="AlphaFoldDB" id="A0A166HRY6"/>
<dbReference type="PROSITE" id="PS50297">
    <property type="entry name" value="ANK_REP_REGION"/>
    <property type="match status" value="2"/>
</dbReference>
<dbReference type="SUPFAM" id="SSF48403">
    <property type="entry name" value="Ankyrin repeat"/>
    <property type="match status" value="1"/>
</dbReference>
<keyword evidence="12" id="KW-1185">Reference proteome</keyword>
<dbReference type="Pfam" id="PF13857">
    <property type="entry name" value="Ank_5"/>
    <property type="match status" value="1"/>
</dbReference>
<evidence type="ECO:0000259" key="9">
    <source>
        <dbReference type="PROSITE" id="PS50089"/>
    </source>
</evidence>
<feature type="repeat" description="ANK" evidence="6">
    <location>
        <begin position="8"/>
        <end position="29"/>
    </location>
</feature>
<dbReference type="SMART" id="SM00248">
    <property type="entry name" value="ANK"/>
    <property type="match status" value="3"/>
</dbReference>
<dbReference type="Pfam" id="PF12796">
    <property type="entry name" value="Ank_2"/>
    <property type="match status" value="1"/>
</dbReference>
<dbReference type="Proteomes" id="UP000076798">
    <property type="component" value="Unassembled WGS sequence"/>
</dbReference>
<name>A0A166HRY6_9AGAM</name>
<proteinExistence type="predicted"/>
<dbReference type="PROSITE" id="PS50089">
    <property type="entry name" value="ZF_RING_2"/>
    <property type="match status" value="1"/>
</dbReference>
<evidence type="ECO:0000256" key="8">
    <source>
        <dbReference type="SAM" id="MobiDB-lite"/>
    </source>
</evidence>
<accession>A0A166HRY6</accession>
<evidence type="ECO:0000259" key="10">
    <source>
        <dbReference type="PROSITE" id="PS50178"/>
    </source>
</evidence>
<dbReference type="SUPFAM" id="SSF57850">
    <property type="entry name" value="RING/U-box"/>
    <property type="match status" value="1"/>
</dbReference>
<dbReference type="SMART" id="SM00184">
    <property type="entry name" value="RING"/>
    <property type="match status" value="2"/>
</dbReference>
<dbReference type="Gene3D" id="3.30.40.10">
    <property type="entry name" value="Zinc/RING finger domain, C3HC4 (zinc finger)"/>
    <property type="match status" value="2"/>
</dbReference>
<gene>
    <name evidence="11" type="ORF">SISSUDRAFT_803358</name>
</gene>
<evidence type="ECO:0008006" key="13">
    <source>
        <dbReference type="Google" id="ProtNLM"/>
    </source>
</evidence>
<evidence type="ECO:0000313" key="12">
    <source>
        <dbReference type="Proteomes" id="UP000076798"/>
    </source>
</evidence>
<evidence type="ECO:0000256" key="7">
    <source>
        <dbReference type="PROSITE-ProRule" id="PRU00175"/>
    </source>
</evidence>
<evidence type="ECO:0000256" key="5">
    <source>
        <dbReference type="ARBA" id="ARBA00023043"/>
    </source>
</evidence>
<dbReference type="SMART" id="SM00064">
    <property type="entry name" value="FYVE"/>
    <property type="match status" value="1"/>
</dbReference>
<dbReference type="PANTHER" id="PTHR24171">
    <property type="entry name" value="ANKYRIN REPEAT DOMAIN-CONTAINING PROTEIN 39-RELATED"/>
    <property type="match status" value="1"/>
</dbReference>
<dbReference type="Pfam" id="PF13639">
    <property type="entry name" value="zf-RING_2"/>
    <property type="match status" value="1"/>
</dbReference>
<dbReference type="InterPro" id="IPR011011">
    <property type="entry name" value="Znf_FYVE_PHD"/>
</dbReference>
<evidence type="ECO:0000256" key="1">
    <source>
        <dbReference type="ARBA" id="ARBA00022723"/>
    </source>
</evidence>
<keyword evidence="2" id="KW-0677">Repeat</keyword>
<dbReference type="GO" id="GO:0008270">
    <property type="term" value="F:zinc ion binding"/>
    <property type="evidence" value="ECO:0007669"/>
    <property type="project" value="UniProtKB-KW"/>
</dbReference>
<dbReference type="Gene3D" id="1.25.40.20">
    <property type="entry name" value="Ankyrin repeat-containing domain"/>
    <property type="match status" value="2"/>
</dbReference>
<dbReference type="InterPro" id="IPR001841">
    <property type="entry name" value="Znf_RING"/>
</dbReference>
<keyword evidence="1" id="KW-0479">Metal-binding</keyword>
<evidence type="ECO:0000256" key="2">
    <source>
        <dbReference type="ARBA" id="ARBA00022737"/>
    </source>
</evidence>
<feature type="compositionally biased region" description="Polar residues" evidence="8">
    <location>
        <begin position="506"/>
        <end position="535"/>
    </location>
</feature>
<feature type="compositionally biased region" description="Acidic residues" evidence="8">
    <location>
        <begin position="486"/>
        <end position="503"/>
    </location>
</feature>
<dbReference type="Pfam" id="PF01363">
    <property type="entry name" value="FYVE"/>
    <property type="match status" value="1"/>
</dbReference>
<feature type="domain" description="FYVE-type" evidence="10">
    <location>
        <begin position="582"/>
        <end position="657"/>
    </location>
</feature>
<evidence type="ECO:0000256" key="3">
    <source>
        <dbReference type="ARBA" id="ARBA00022771"/>
    </source>
</evidence>
<protein>
    <recommendedName>
        <fullName evidence="13">Ankyrin</fullName>
    </recommendedName>
</protein>
<dbReference type="InterPro" id="IPR000306">
    <property type="entry name" value="Znf_FYVE"/>
</dbReference>
<feature type="repeat" description="ANK" evidence="6">
    <location>
        <begin position="44"/>
        <end position="64"/>
    </location>
</feature>
<dbReference type="SUPFAM" id="SSF57903">
    <property type="entry name" value="FYVE/PHD zinc finger"/>
    <property type="match status" value="1"/>
</dbReference>
<feature type="domain" description="RING-type" evidence="9">
    <location>
        <begin position="753"/>
        <end position="793"/>
    </location>
</feature>
<evidence type="ECO:0000313" key="11">
    <source>
        <dbReference type="EMBL" id="KZT43025.1"/>
    </source>
</evidence>
<dbReference type="OrthoDB" id="10057496at2759"/>